<feature type="compositionally biased region" description="Basic and acidic residues" evidence="1">
    <location>
        <begin position="76"/>
        <end position="90"/>
    </location>
</feature>
<evidence type="ECO:0000256" key="1">
    <source>
        <dbReference type="SAM" id="MobiDB-lite"/>
    </source>
</evidence>
<accession>A0A1H0L702</accession>
<feature type="region of interest" description="Disordered" evidence="1">
    <location>
        <begin position="1"/>
        <end position="283"/>
    </location>
</feature>
<feature type="compositionally biased region" description="Basic and acidic residues" evidence="1">
    <location>
        <begin position="121"/>
        <end position="135"/>
    </location>
</feature>
<reference evidence="2 3" key="1">
    <citation type="submission" date="2016-10" db="EMBL/GenBank/DDBJ databases">
        <authorList>
            <person name="de Groot N.N."/>
        </authorList>
    </citation>
    <scope>NUCLEOTIDE SEQUENCE [LARGE SCALE GENOMIC DNA]</scope>
    <source>
        <strain evidence="3">P4-7,KCTC 19426,CECT 7604</strain>
    </source>
</reference>
<feature type="compositionally biased region" description="Basic and acidic residues" evidence="1">
    <location>
        <begin position="196"/>
        <end position="209"/>
    </location>
</feature>
<protein>
    <submittedName>
        <fullName evidence="2">Uncharacterized protein</fullName>
    </submittedName>
</protein>
<dbReference type="AlphaFoldDB" id="A0A1H0L702"/>
<dbReference type="Proteomes" id="UP000198741">
    <property type="component" value="Chromosome I"/>
</dbReference>
<gene>
    <name evidence="2" type="ORF">SAMN04515671_1552</name>
</gene>
<evidence type="ECO:0000313" key="3">
    <source>
        <dbReference type="Proteomes" id="UP000198741"/>
    </source>
</evidence>
<name>A0A1H0L702_9ACTN</name>
<evidence type="ECO:0000313" key="2">
    <source>
        <dbReference type="EMBL" id="SDO63751.1"/>
    </source>
</evidence>
<proteinExistence type="predicted"/>
<organism evidence="2 3">
    <name type="scientific">Nakamurella panacisegetis</name>
    <dbReference type="NCBI Taxonomy" id="1090615"/>
    <lineage>
        <taxon>Bacteria</taxon>
        <taxon>Bacillati</taxon>
        <taxon>Actinomycetota</taxon>
        <taxon>Actinomycetes</taxon>
        <taxon>Nakamurellales</taxon>
        <taxon>Nakamurellaceae</taxon>
        <taxon>Nakamurella</taxon>
    </lineage>
</organism>
<sequence>MTRTAHRRRGGAGRGAGPGPQHIRAWLETTNPDSWRRPTESAGDDQPRDVETTNQETWRRPTKRRGDDQPGQLETTDPKRGDQTERERFRAVVRRRGTVRREGRCLTAGVQPALSHPVARPARDIPTETGSERLPPRLSAILRQRRRQPKLEQSPRPKLASVSIDRIGTESKQTRCDGDRGELRELPCCGRRRKQRQAEDEMFHVKHEPPQPAAHARRPNQRPQDGVCRSGTAIGALGGYRCSGAPTQTSLLGSPANRPGGRSSAVNVSGPHVDIAAPRSPID</sequence>
<keyword evidence="3" id="KW-1185">Reference proteome</keyword>
<feature type="compositionally biased region" description="Basic and acidic residues" evidence="1">
    <location>
        <begin position="34"/>
        <end position="51"/>
    </location>
</feature>
<feature type="compositionally biased region" description="Basic residues" evidence="1">
    <location>
        <begin position="1"/>
        <end position="11"/>
    </location>
</feature>
<feature type="compositionally biased region" description="Basic and acidic residues" evidence="1">
    <location>
        <begin position="167"/>
        <end position="185"/>
    </location>
</feature>
<dbReference type="EMBL" id="LT629710">
    <property type="protein sequence ID" value="SDO63751.1"/>
    <property type="molecule type" value="Genomic_DNA"/>
</dbReference>